<keyword evidence="2" id="KW-1185">Reference proteome</keyword>
<accession>A0ABD3HFE9</accession>
<proteinExistence type="predicted"/>
<dbReference type="PANTHER" id="PTHR19446">
    <property type="entry name" value="REVERSE TRANSCRIPTASES"/>
    <property type="match status" value="1"/>
</dbReference>
<evidence type="ECO:0008006" key="3">
    <source>
        <dbReference type="Google" id="ProtNLM"/>
    </source>
</evidence>
<sequence>MVHAIQDEDGTLHTNQDKVLDLAVDYFKEILQEPPEDALHQTAMEDVLNRTIATVSQAEKDTLQKPFELDELHTVAKLLGRHKCPGPDGVPLEFFLIFWETVSPLLMQATVQGLQQGIMLSFFNKGAITLLPKEGDTTLLKNKRLITMLNAVYKT</sequence>
<dbReference type="EMBL" id="JBJQOH010000004">
    <property type="protein sequence ID" value="KAL3690257.1"/>
    <property type="molecule type" value="Genomic_DNA"/>
</dbReference>
<dbReference type="AlphaFoldDB" id="A0ABD3HFE9"/>
<protein>
    <recommendedName>
        <fullName evidence="3">Reverse transcriptase</fullName>
    </recommendedName>
</protein>
<gene>
    <name evidence="1" type="ORF">R1sor_016566</name>
</gene>
<dbReference type="Proteomes" id="UP001633002">
    <property type="component" value="Unassembled WGS sequence"/>
</dbReference>
<evidence type="ECO:0000313" key="1">
    <source>
        <dbReference type="EMBL" id="KAL3690257.1"/>
    </source>
</evidence>
<comment type="caution">
    <text evidence="1">The sequence shown here is derived from an EMBL/GenBank/DDBJ whole genome shotgun (WGS) entry which is preliminary data.</text>
</comment>
<organism evidence="1 2">
    <name type="scientific">Riccia sorocarpa</name>
    <dbReference type="NCBI Taxonomy" id="122646"/>
    <lineage>
        <taxon>Eukaryota</taxon>
        <taxon>Viridiplantae</taxon>
        <taxon>Streptophyta</taxon>
        <taxon>Embryophyta</taxon>
        <taxon>Marchantiophyta</taxon>
        <taxon>Marchantiopsida</taxon>
        <taxon>Marchantiidae</taxon>
        <taxon>Marchantiales</taxon>
        <taxon>Ricciaceae</taxon>
        <taxon>Riccia</taxon>
    </lineage>
</organism>
<name>A0ABD3HFE9_9MARC</name>
<reference evidence="1 2" key="1">
    <citation type="submission" date="2024-09" db="EMBL/GenBank/DDBJ databases">
        <title>Chromosome-scale assembly of Riccia sorocarpa.</title>
        <authorList>
            <person name="Paukszto L."/>
        </authorList>
    </citation>
    <scope>NUCLEOTIDE SEQUENCE [LARGE SCALE GENOMIC DNA]</scope>
    <source>
        <strain evidence="1">LP-2024</strain>
        <tissue evidence="1">Aerial parts of the thallus</tissue>
    </source>
</reference>
<evidence type="ECO:0000313" key="2">
    <source>
        <dbReference type="Proteomes" id="UP001633002"/>
    </source>
</evidence>